<dbReference type="GO" id="GO:0005739">
    <property type="term" value="C:mitochondrion"/>
    <property type="evidence" value="ECO:0007669"/>
    <property type="project" value="TreeGrafter"/>
</dbReference>
<dbReference type="InterPro" id="IPR019362">
    <property type="entry name" value="MMADHC"/>
</dbReference>
<accession>A0AAN9GJY6</accession>
<dbReference type="GO" id="GO:0009235">
    <property type="term" value="P:cobalamin metabolic process"/>
    <property type="evidence" value="ECO:0007669"/>
    <property type="project" value="InterPro"/>
</dbReference>
<evidence type="ECO:0000313" key="2">
    <source>
        <dbReference type="Proteomes" id="UP001374579"/>
    </source>
</evidence>
<gene>
    <name evidence="1" type="ORF">V1264_014583</name>
</gene>
<dbReference type="Pfam" id="PF10229">
    <property type="entry name" value="MMADHC"/>
    <property type="match status" value="1"/>
</dbReference>
<comment type="caution">
    <text evidence="1">The sequence shown here is derived from an EMBL/GenBank/DDBJ whole genome shotgun (WGS) entry which is preliminary data.</text>
</comment>
<dbReference type="PANTHER" id="PTHR13192:SF3">
    <property type="entry name" value="COBALAMIN TRAFFICKING PROTEIN CBLD"/>
    <property type="match status" value="1"/>
</dbReference>
<proteinExistence type="predicted"/>
<protein>
    <submittedName>
        <fullName evidence="1">Uncharacterized protein</fullName>
    </submittedName>
</protein>
<dbReference type="EMBL" id="JBAMIC010000003">
    <property type="protein sequence ID" value="KAK7110761.1"/>
    <property type="molecule type" value="Genomic_DNA"/>
</dbReference>
<organism evidence="1 2">
    <name type="scientific">Littorina saxatilis</name>
    <dbReference type="NCBI Taxonomy" id="31220"/>
    <lineage>
        <taxon>Eukaryota</taxon>
        <taxon>Metazoa</taxon>
        <taxon>Spiralia</taxon>
        <taxon>Lophotrochozoa</taxon>
        <taxon>Mollusca</taxon>
        <taxon>Gastropoda</taxon>
        <taxon>Caenogastropoda</taxon>
        <taxon>Littorinimorpha</taxon>
        <taxon>Littorinoidea</taxon>
        <taxon>Littorinidae</taxon>
        <taxon>Littorina</taxon>
    </lineage>
</organism>
<dbReference type="AlphaFoldDB" id="A0AAN9GJY6"/>
<name>A0AAN9GJY6_9CAEN</name>
<evidence type="ECO:0000313" key="1">
    <source>
        <dbReference type="EMBL" id="KAK7110761.1"/>
    </source>
</evidence>
<dbReference type="Proteomes" id="UP001374579">
    <property type="component" value="Unassembled WGS sequence"/>
</dbReference>
<dbReference type="PANTHER" id="PTHR13192">
    <property type="entry name" value="MY011 PROTEIN"/>
    <property type="match status" value="1"/>
</dbReference>
<reference evidence="1 2" key="1">
    <citation type="submission" date="2024-02" db="EMBL/GenBank/DDBJ databases">
        <title>Chromosome-scale genome assembly of the rough periwinkle Littorina saxatilis.</title>
        <authorList>
            <person name="De Jode A."/>
            <person name="Faria R."/>
            <person name="Formenti G."/>
            <person name="Sims Y."/>
            <person name="Smith T.P."/>
            <person name="Tracey A."/>
            <person name="Wood J.M.D."/>
            <person name="Zagrodzka Z.B."/>
            <person name="Johannesson K."/>
            <person name="Butlin R.K."/>
            <person name="Leder E.H."/>
        </authorList>
    </citation>
    <scope>NUCLEOTIDE SEQUENCE [LARGE SCALE GENOMIC DNA]</scope>
    <source>
        <strain evidence="1">Snail1</strain>
        <tissue evidence="1">Muscle</tissue>
    </source>
</reference>
<keyword evidence="2" id="KW-1185">Reference proteome</keyword>
<sequence length="300" mass="34145">MAVRLVAAPYRRCVRAYLPSLQAVVQHFRSFSSQDEHSRTTYYVDEPDITQVVWPDPALGPLCSVDRRFPLPGNVGVLNSQEETSANSSSRFEDLYFDPIITLPSQPAERHFGVLAHYFTKDLQTKVEEDTMRGFMPEDETPKASDSLECAAHDCPKILRKDFADLFPDRNTMEGPFTVITLSQHTDHDMSMWSMEVEEERESLLDTFMHGAMEICNSLTKIGFWADFIDPMSGKPFKGPHTNSSLFETDERYRKLGFQIEDLGCCKVIRHPVWGTHSFVSCLFTNAPVHHDIISTIVKS</sequence>